<dbReference type="STRING" id="454136.NIES2119_11760"/>
<accession>A0A1U7IKX4</accession>
<dbReference type="RefSeq" id="WP_073593665.1">
    <property type="nucleotide sequence ID" value="NZ_MRCE01000010.1"/>
</dbReference>
<dbReference type="InterPro" id="IPR049717">
    <property type="entry name" value="CylC-like"/>
</dbReference>
<evidence type="ECO:0000313" key="2">
    <source>
        <dbReference type="Proteomes" id="UP000185860"/>
    </source>
</evidence>
<dbReference type="CDD" id="cd21472">
    <property type="entry name" value="CylC-like"/>
    <property type="match status" value="1"/>
</dbReference>
<proteinExistence type="predicted"/>
<name>A0A1U7IKX4_9CYAN</name>
<sequence length="413" mass="48766">MENQLSNYPTIYRKLQINYKRNKQQDHTSLMDEAVEKFCYADCQNEYWNPEEFSLLYGTPLWEQSSQHQRLILNQLYWVAYYSQIVSAEIATIYFNQTSATGLYAHEDFRLICDTLDLESAQERAHINAFRTIAKQVEQSLFGELIFTYPMRSPFTETMVYADTNALKTWWKKIQLQYFGLISANNTFLACQYFTVRGVRTLNGKLIQHKLSNYYQRHPQQELAPIPAKISYYHFLDESFHFNSSTIISQDVITCVAPPTKFEKLVANLGLWGCQRDHFHFSAAINGIFWYDPALYNKIYRVLRSPIFNLTETDAKEMMRRCFTEESEGLHRSYLTHQEAMKSYKVYVEKLDYLWKRNREMSLMESNSISQYLQTQKNAFHRFAQQHKEEFIPILCKIALNHSPSPSTGRGYD</sequence>
<gene>
    <name evidence="1" type="ORF">NIES2119_11760</name>
</gene>
<reference evidence="1 2" key="1">
    <citation type="submission" date="2016-11" db="EMBL/GenBank/DDBJ databases">
        <title>Draft Genome Sequences of Nine Cyanobacterial Strains from Diverse Habitats.</title>
        <authorList>
            <person name="Zhu T."/>
            <person name="Hou S."/>
            <person name="Lu X."/>
            <person name="Hess W.R."/>
        </authorList>
    </citation>
    <scope>NUCLEOTIDE SEQUENCE [LARGE SCALE GENOMIC DNA]</scope>
    <source>
        <strain evidence="1 2">IAM M-71</strain>
    </source>
</reference>
<dbReference type="OrthoDB" id="420754at2"/>
<dbReference type="EMBL" id="MRCE01000010">
    <property type="protein sequence ID" value="OKH37825.1"/>
    <property type="molecule type" value="Genomic_DNA"/>
</dbReference>
<comment type="caution">
    <text evidence="1">The sequence shown here is derived from an EMBL/GenBank/DDBJ whole genome shotgun (WGS) entry which is preliminary data.</text>
</comment>
<dbReference type="AlphaFoldDB" id="A0A1U7IKX4"/>
<protein>
    <submittedName>
        <fullName evidence="1">p-aminobenzoate N-oxygenase AurF</fullName>
    </submittedName>
</protein>
<evidence type="ECO:0000313" key="1">
    <source>
        <dbReference type="EMBL" id="OKH37825.1"/>
    </source>
</evidence>
<dbReference type="Proteomes" id="UP000185860">
    <property type="component" value="Unassembled WGS sequence"/>
</dbReference>
<organism evidence="1 2">
    <name type="scientific">[Phormidium ambiguum] IAM M-71</name>
    <dbReference type="NCBI Taxonomy" id="454136"/>
    <lineage>
        <taxon>Bacteria</taxon>
        <taxon>Bacillati</taxon>
        <taxon>Cyanobacteriota</taxon>
        <taxon>Cyanophyceae</taxon>
        <taxon>Oscillatoriophycideae</taxon>
        <taxon>Aerosakkonematales</taxon>
        <taxon>Aerosakkonemataceae</taxon>
        <taxon>Floridanema</taxon>
    </lineage>
</organism>